<keyword evidence="3" id="KW-1185">Reference proteome</keyword>
<dbReference type="InterPro" id="IPR008775">
    <property type="entry name" value="Phytyl_CoA_dOase-like"/>
</dbReference>
<reference evidence="2 3" key="1">
    <citation type="submission" date="2019-12" db="EMBL/GenBank/DDBJ databases">
        <title>Snethiella sp. nov. sp. isolated from sea sand.</title>
        <authorList>
            <person name="Kim J."/>
            <person name="Jeong S.E."/>
            <person name="Jung H.S."/>
            <person name="Jeon C.O."/>
        </authorList>
    </citation>
    <scope>NUCLEOTIDE SEQUENCE [LARGE SCALE GENOMIC DNA]</scope>
    <source>
        <strain evidence="2 3">DP05</strain>
    </source>
</reference>
<name>A0A6L8W963_9PROT</name>
<sequence length="254" mass="28568">MLTPAEISRYHEDGQITAPQKLSGDTVAELNETMEAFFARQPGVDQDYAANLIDQDVRWLKYAKSPEILDIVSDLIGPDIIVWGSALFAKKGVGGKATPWHQDGHYWPIRPLETVTAWIAIDDVNVDNGCMRVIPGSHKDQVLYDHDRDDSDKIVLNQSIDISKYDFKPPRDVILKPGEFSIHDVNLVHGAEPNNSGRRRGGLVFRYMPASSHFDRELARKQVQEMGVPDLSKRRLYLVKGTDESGKNDICNTQ</sequence>
<dbReference type="Gene3D" id="2.60.120.620">
    <property type="entry name" value="q2cbj1_9rhob like domain"/>
    <property type="match status" value="1"/>
</dbReference>
<dbReference type="EMBL" id="WTUW01000002">
    <property type="protein sequence ID" value="MZR31646.1"/>
    <property type="molecule type" value="Genomic_DNA"/>
</dbReference>
<evidence type="ECO:0000313" key="2">
    <source>
        <dbReference type="EMBL" id="MZR31646.1"/>
    </source>
</evidence>
<keyword evidence="2" id="KW-0560">Oxidoreductase</keyword>
<comment type="caution">
    <text evidence="2">The sequence shown here is derived from an EMBL/GenBank/DDBJ whole genome shotgun (WGS) entry which is preliminary data.</text>
</comment>
<dbReference type="GO" id="GO:0005506">
    <property type="term" value="F:iron ion binding"/>
    <property type="evidence" value="ECO:0007669"/>
    <property type="project" value="UniProtKB-ARBA"/>
</dbReference>
<proteinExistence type="predicted"/>
<keyword evidence="2" id="KW-0223">Dioxygenase</keyword>
<dbReference type="Pfam" id="PF05721">
    <property type="entry name" value="PhyH"/>
    <property type="match status" value="1"/>
</dbReference>
<protein>
    <submittedName>
        <fullName evidence="2">Phytanoyl-CoA dioxygenase family protein</fullName>
    </submittedName>
</protein>
<dbReference type="GO" id="GO:0016706">
    <property type="term" value="F:2-oxoglutarate-dependent dioxygenase activity"/>
    <property type="evidence" value="ECO:0007669"/>
    <property type="project" value="UniProtKB-ARBA"/>
</dbReference>
<evidence type="ECO:0000313" key="3">
    <source>
        <dbReference type="Proteomes" id="UP000476030"/>
    </source>
</evidence>
<dbReference type="PANTHER" id="PTHR20883">
    <property type="entry name" value="PHYTANOYL-COA DIOXYGENASE DOMAIN CONTAINING 1"/>
    <property type="match status" value="1"/>
</dbReference>
<dbReference type="AlphaFoldDB" id="A0A6L8W963"/>
<dbReference type="RefSeq" id="WP_161316132.1">
    <property type="nucleotide sequence ID" value="NZ_WTUW01000002.1"/>
</dbReference>
<evidence type="ECO:0000256" key="1">
    <source>
        <dbReference type="ARBA" id="ARBA00001954"/>
    </source>
</evidence>
<organism evidence="2 3">
    <name type="scientific">Sneathiella litorea</name>
    <dbReference type="NCBI Taxonomy" id="2606216"/>
    <lineage>
        <taxon>Bacteria</taxon>
        <taxon>Pseudomonadati</taxon>
        <taxon>Pseudomonadota</taxon>
        <taxon>Alphaproteobacteria</taxon>
        <taxon>Sneathiellales</taxon>
        <taxon>Sneathiellaceae</taxon>
        <taxon>Sneathiella</taxon>
    </lineage>
</organism>
<dbReference type="SUPFAM" id="SSF51197">
    <property type="entry name" value="Clavaminate synthase-like"/>
    <property type="match status" value="1"/>
</dbReference>
<accession>A0A6L8W963</accession>
<dbReference type="Proteomes" id="UP000476030">
    <property type="component" value="Unassembled WGS sequence"/>
</dbReference>
<gene>
    <name evidence="2" type="ORF">GQE98_13475</name>
</gene>
<comment type="cofactor">
    <cofactor evidence="1">
        <name>Fe(2+)</name>
        <dbReference type="ChEBI" id="CHEBI:29033"/>
    </cofactor>
</comment>
<dbReference type="PANTHER" id="PTHR20883:SF48">
    <property type="entry name" value="ECTOINE DIOXYGENASE"/>
    <property type="match status" value="1"/>
</dbReference>